<dbReference type="GO" id="GO:1990904">
    <property type="term" value="C:ribonucleoprotein complex"/>
    <property type="evidence" value="ECO:0007669"/>
    <property type="project" value="UniProtKB-UniRule"/>
</dbReference>
<evidence type="ECO:0000313" key="3">
    <source>
        <dbReference type="EMBL" id="PRQ48627.1"/>
    </source>
</evidence>
<dbReference type="Gene3D" id="3.30.160.20">
    <property type="match status" value="1"/>
</dbReference>
<name>A0A2P6RQD9_ROSCH</name>
<feature type="domain" description="S5 DRBM" evidence="2">
    <location>
        <begin position="16"/>
        <end position="63"/>
    </location>
</feature>
<accession>A0A2P6RQD9</accession>
<dbReference type="InterPro" id="IPR013810">
    <property type="entry name" value="Ribosomal_uS5_N"/>
</dbReference>
<evidence type="ECO:0000259" key="2">
    <source>
        <dbReference type="PROSITE" id="PS50881"/>
    </source>
</evidence>
<evidence type="ECO:0000313" key="4">
    <source>
        <dbReference type="Proteomes" id="UP000238479"/>
    </source>
</evidence>
<evidence type="ECO:0000256" key="1">
    <source>
        <dbReference type="PROSITE-ProRule" id="PRU00268"/>
    </source>
</evidence>
<dbReference type="Gene3D" id="3.30.230.10">
    <property type="match status" value="1"/>
</dbReference>
<dbReference type="GO" id="GO:0005840">
    <property type="term" value="C:ribosome"/>
    <property type="evidence" value="ECO:0007669"/>
    <property type="project" value="UniProtKB-KW"/>
</dbReference>
<keyword evidence="1 3" id="KW-0689">Ribosomal protein</keyword>
<organism evidence="3 4">
    <name type="scientific">Rosa chinensis</name>
    <name type="common">China rose</name>
    <dbReference type="NCBI Taxonomy" id="74649"/>
    <lineage>
        <taxon>Eukaryota</taxon>
        <taxon>Viridiplantae</taxon>
        <taxon>Streptophyta</taxon>
        <taxon>Embryophyta</taxon>
        <taxon>Tracheophyta</taxon>
        <taxon>Spermatophyta</taxon>
        <taxon>Magnoliopsida</taxon>
        <taxon>eudicotyledons</taxon>
        <taxon>Gunneridae</taxon>
        <taxon>Pentapetalae</taxon>
        <taxon>rosids</taxon>
        <taxon>fabids</taxon>
        <taxon>Rosales</taxon>
        <taxon>Rosaceae</taxon>
        <taxon>Rosoideae</taxon>
        <taxon>Rosoideae incertae sedis</taxon>
        <taxon>Rosa</taxon>
    </lineage>
</organism>
<protein>
    <submittedName>
        <fullName evidence="3">Putative ribosomal protein S5</fullName>
    </submittedName>
</protein>
<dbReference type="GO" id="GO:0006412">
    <property type="term" value="P:translation"/>
    <property type="evidence" value="ECO:0007669"/>
    <property type="project" value="InterPro"/>
</dbReference>
<proteinExistence type="predicted"/>
<dbReference type="EMBL" id="PDCK01000040">
    <property type="protein sequence ID" value="PRQ48627.1"/>
    <property type="molecule type" value="Genomic_DNA"/>
</dbReference>
<dbReference type="Gramene" id="PRQ48627">
    <property type="protein sequence ID" value="PRQ48627"/>
    <property type="gene ID" value="RchiOBHm_Chr2g0112861"/>
</dbReference>
<dbReference type="GO" id="GO:0003735">
    <property type="term" value="F:structural constituent of ribosome"/>
    <property type="evidence" value="ECO:0007669"/>
    <property type="project" value="UniProtKB-UniRule"/>
</dbReference>
<dbReference type="AlphaFoldDB" id="A0A2P6RQD9"/>
<dbReference type="OMA" id="SGVPICW"/>
<reference evidence="3 4" key="1">
    <citation type="journal article" date="2018" name="Nat. Genet.">
        <title>The Rosa genome provides new insights in the design of modern roses.</title>
        <authorList>
            <person name="Bendahmane M."/>
        </authorList>
    </citation>
    <scope>NUCLEOTIDE SEQUENCE [LARGE SCALE GENOMIC DNA]</scope>
    <source>
        <strain evidence="4">cv. Old Blush</strain>
    </source>
</reference>
<dbReference type="STRING" id="74649.A0A2P6RQD9"/>
<keyword evidence="4" id="KW-1185">Reference proteome</keyword>
<dbReference type="PROSITE" id="PS50881">
    <property type="entry name" value="S5_DSRBD"/>
    <property type="match status" value="1"/>
</dbReference>
<gene>
    <name evidence="3" type="ORF">RchiOBHm_Chr2g0112861</name>
</gene>
<dbReference type="GO" id="GO:0003723">
    <property type="term" value="F:RNA binding"/>
    <property type="evidence" value="ECO:0007669"/>
    <property type="project" value="InterPro"/>
</dbReference>
<sequence length="104" mass="11117">MDERGGSATGERGGFGRRIGGFKVFVIVGDNKSHVGHGVKCSKEVVTAICGPIIVAKLWVIPVMRGYKIGKPHTMHCKVTGKCGYVIVRMVLAPCGSGVPICWY</sequence>
<dbReference type="SUPFAM" id="SSF54768">
    <property type="entry name" value="dsRNA-binding domain-like"/>
    <property type="match status" value="1"/>
</dbReference>
<dbReference type="Proteomes" id="UP000238479">
    <property type="component" value="Chromosome 2"/>
</dbReference>
<dbReference type="Pfam" id="PF00333">
    <property type="entry name" value="Ribosomal_S5"/>
    <property type="match status" value="1"/>
</dbReference>
<comment type="caution">
    <text evidence="3">The sequence shown here is derived from an EMBL/GenBank/DDBJ whole genome shotgun (WGS) entry which is preliminary data.</text>
</comment>
<keyword evidence="1" id="KW-0687">Ribonucleoprotein</keyword>
<dbReference type="InterPro" id="IPR014721">
    <property type="entry name" value="Ribsml_uS5_D2-typ_fold_subgr"/>
</dbReference>